<accession>A0ABT6ASA3</accession>
<sequence length="56" mass="6088">MASIIGERLLSDGQALIATMTWGFNNPGDAFADYATRKVQNQGQTRLRGLNPGHAR</sequence>
<proteinExistence type="predicted"/>
<dbReference type="RefSeq" id="WP_276266258.1">
    <property type="nucleotide sequence ID" value="NZ_JARJLM010000360.1"/>
</dbReference>
<gene>
    <name evidence="1" type="ORF">P3W85_21450</name>
</gene>
<keyword evidence="2" id="KW-1185">Reference proteome</keyword>
<dbReference type="EMBL" id="JARJLM010000360">
    <property type="protein sequence ID" value="MDF3835499.1"/>
    <property type="molecule type" value="Genomic_DNA"/>
</dbReference>
<reference evidence="1 2" key="1">
    <citation type="submission" date="2023-03" db="EMBL/GenBank/DDBJ databases">
        <title>Draft assemblies of triclosan tolerant bacteria isolated from returned activated sludge.</title>
        <authorList>
            <person name="Van Hamelsveld S."/>
        </authorList>
    </citation>
    <scope>NUCLEOTIDE SEQUENCE [LARGE SCALE GENOMIC DNA]</scope>
    <source>
        <strain evidence="1 2">GW210010_S58</strain>
    </source>
</reference>
<evidence type="ECO:0000313" key="2">
    <source>
        <dbReference type="Proteomes" id="UP001216674"/>
    </source>
</evidence>
<evidence type="ECO:0000313" key="1">
    <source>
        <dbReference type="EMBL" id="MDF3835499.1"/>
    </source>
</evidence>
<comment type="caution">
    <text evidence="1">The sequence shown here is derived from an EMBL/GenBank/DDBJ whole genome shotgun (WGS) entry which is preliminary data.</text>
</comment>
<dbReference type="Proteomes" id="UP001216674">
    <property type="component" value="Unassembled WGS sequence"/>
</dbReference>
<protein>
    <submittedName>
        <fullName evidence="1">Uncharacterized protein</fullName>
    </submittedName>
</protein>
<name>A0ABT6ASA3_9BURK</name>
<organism evidence="1 2">
    <name type="scientific">Cupriavidus basilensis</name>
    <dbReference type="NCBI Taxonomy" id="68895"/>
    <lineage>
        <taxon>Bacteria</taxon>
        <taxon>Pseudomonadati</taxon>
        <taxon>Pseudomonadota</taxon>
        <taxon>Betaproteobacteria</taxon>
        <taxon>Burkholderiales</taxon>
        <taxon>Burkholderiaceae</taxon>
        <taxon>Cupriavidus</taxon>
    </lineage>
</organism>